<dbReference type="Proteomes" id="UP000011115">
    <property type="component" value="Unassembled WGS sequence"/>
</dbReference>
<reference evidence="2" key="1">
    <citation type="journal article" date="2011" name="Nature">
        <title>Genome sequence and analysis of the tuber crop potato.</title>
        <authorList>
            <consortium name="The Potato Genome Sequencing Consortium"/>
        </authorList>
    </citation>
    <scope>NUCLEOTIDE SEQUENCE [LARGE SCALE GENOMIC DNA]</scope>
    <source>
        <strain evidence="2">cv. DM1-3 516 R44</strain>
    </source>
</reference>
<dbReference type="HOGENOM" id="CLU_1236856_0_0_1"/>
<sequence>MSSSFGITGGRGDLIAMQVDREQPYRGKKPFMQCTHCGLKGNLKEKCYQLIGYPADWKGKKVMANAVAVANTVAVDTNVGRSFVAQERVTPGHYYKGASHHITANYNMLKSKTEINNDQIEMSDEDDIDLDISEIQQFHGSPQRDMSESGLRNIEEQPVEHEGLTTDVITGGVACVIHLGNLESAKGTGVDLSVLKVSNSWFHSNTKAVALDSPSSLDRFTIVL</sequence>
<protein>
    <submittedName>
        <fullName evidence="1">Uncharacterized protein</fullName>
    </submittedName>
</protein>
<dbReference type="Gramene" id="PGSC0003DMT400029818">
    <property type="protein sequence ID" value="PGSC0003DMT400029818"/>
    <property type="gene ID" value="PGSC0003DMG400011459"/>
</dbReference>
<organism evidence="1 2">
    <name type="scientific">Solanum tuberosum</name>
    <name type="common">Potato</name>
    <dbReference type="NCBI Taxonomy" id="4113"/>
    <lineage>
        <taxon>Eukaryota</taxon>
        <taxon>Viridiplantae</taxon>
        <taxon>Streptophyta</taxon>
        <taxon>Embryophyta</taxon>
        <taxon>Tracheophyta</taxon>
        <taxon>Spermatophyta</taxon>
        <taxon>Magnoliopsida</taxon>
        <taxon>eudicotyledons</taxon>
        <taxon>Gunneridae</taxon>
        <taxon>Pentapetalae</taxon>
        <taxon>asterids</taxon>
        <taxon>lamiids</taxon>
        <taxon>Solanales</taxon>
        <taxon>Solanaceae</taxon>
        <taxon>Solanoideae</taxon>
        <taxon>Solaneae</taxon>
        <taxon>Solanum</taxon>
    </lineage>
</organism>
<dbReference type="PaxDb" id="4113-PGSC0003DMT400029818"/>
<proteinExistence type="predicted"/>
<dbReference type="InParanoid" id="M1ATF9"/>
<name>M1ATF9_SOLTU</name>
<accession>M1ATF9</accession>
<dbReference type="AlphaFoldDB" id="M1ATF9"/>
<dbReference type="EnsemblPlants" id="PGSC0003DMT400029818">
    <property type="protein sequence ID" value="PGSC0003DMT400029818"/>
    <property type="gene ID" value="PGSC0003DMG400011459"/>
</dbReference>
<evidence type="ECO:0000313" key="1">
    <source>
        <dbReference type="EnsemblPlants" id="PGSC0003DMT400029818"/>
    </source>
</evidence>
<evidence type="ECO:0000313" key="2">
    <source>
        <dbReference type="Proteomes" id="UP000011115"/>
    </source>
</evidence>
<keyword evidence="2" id="KW-1185">Reference proteome</keyword>
<reference evidence="1" key="2">
    <citation type="submission" date="2015-06" db="UniProtKB">
        <authorList>
            <consortium name="EnsemblPlants"/>
        </authorList>
    </citation>
    <scope>IDENTIFICATION</scope>
    <source>
        <strain evidence="1">DM1-3 516 R44</strain>
    </source>
</reference>